<gene>
    <name evidence="3" type="ORF">Tco_1120904</name>
</gene>
<accession>A0ABQ5IWD1</accession>
<dbReference type="Proteomes" id="UP001151760">
    <property type="component" value="Unassembled WGS sequence"/>
</dbReference>
<sequence>MSINSAAQQVYNHEDSPSTSSIIVEEHEAPPIVTTSKEQTSPIFLNEADEFNKEDSTDFDGNTVFVPYNAPNIKEAESSTTALDPSNMHEFHQVQPSTHIWTKAHPLEQVIGDPSKLVMTRNRLQTDSELCMYALIISILEPKNIKEAMSDHSWIESMQDNDAENIVIRNKSCLVAKGYKQKEGIDFEESFAPVARLEAIRMFVAFATHKNITIFQMNVKTAFLNGPLKEEVYVSQPDGFVNPDFPYHVYRLKKALYCLKQAPQAWYHKLSSFLIEHHFTIVHQSPRGIFISQSQYVIELLKKYGMDECVSMNTRMTTERLDADLQGTSTYQMTYRRRIGGLMYLITNRPDIAFATFVCARYQARPTVKHLKEVKRIFRYLRQSYNMGLWYLKDSGFELIAYSDADHIGCKDDCKSTSGGLQLLGEKLVSWSSKKQDCTTMSTVEAEYVSLSACCAQVIWMRTQLLDYGYKYNRIPMYCDSKSAIAISCNPV</sequence>
<dbReference type="InterPro" id="IPR013103">
    <property type="entry name" value="RVT_2"/>
</dbReference>
<evidence type="ECO:0000259" key="2">
    <source>
        <dbReference type="Pfam" id="PF07727"/>
    </source>
</evidence>
<feature type="domain" description="Reverse transcriptase Ty1/copia-type" evidence="2">
    <location>
        <begin position="142"/>
        <end position="280"/>
    </location>
</feature>
<evidence type="ECO:0000256" key="1">
    <source>
        <dbReference type="SAM" id="MobiDB-lite"/>
    </source>
</evidence>
<name>A0ABQ5IWD1_9ASTR</name>
<proteinExistence type="predicted"/>
<evidence type="ECO:0000313" key="4">
    <source>
        <dbReference type="Proteomes" id="UP001151760"/>
    </source>
</evidence>
<evidence type="ECO:0000313" key="3">
    <source>
        <dbReference type="EMBL" id="GJU04474.1"/>
    </source>
</evidence>
<feature type="region of interest" description="Disordered" evidence="1">
    <location>
        <begin position="1"/>
        <end position="22"/>
    </location>
</feature>
<comment type="caution">
    <text evidence="3">The sequence shown here is derived from an EMBL/GenBank/DDBJ whole genome shotgun (WGS) entry which is preliminary data.</text>
</comment>
<keyword evidence="4" id="KW-1185">Reference proteome</keyword>
<dbReference type="EMBL" id="BQNB010021251">
    <property type="protein sequence ID" value="GJU04474.1"/>
    <property type="molecule type" value="Genomic_DNA"/>
</dbReference>
<protein>
    <submittedName>
        <fullName evidence="3">Retrovirus-related pol polyprotein from transposon TNT 1-94</fullName>
    </submittedName>
</protein>
<dbReference type="InterPro" id="IPR043502">
    <property type="entry name" value="DNA/RNA_pol_sf"/>
</dbReference>
<dbReference type="PANTHER" id="PTHR11439:SF495">
    <property type="entry name" value="REVERSE TRANSCRIPTASE, RNA-DEPENDENT DNA POLYMERASE-RELATED"/>
    <property type="match status" value="1"/>
</dbReference>
<reference evidence="3" key="2">
    <citation type="submission" date="2022-01" db="EMBL/GenBank/DDBJ databases">
        <authorList>
            <person name="Yamashiro T."/>
            <person name="Shiraishi A."/>
            <person name="Satake H."/>
            <person name="Nakayama K."/>
        </authorList>
    </citation>
    <scope>NUCLEOTIDE SEQUENCE</scope>
</reference>
<dbReference type="CDD" id="cd09272">
    <property type="entry name" value="RNase_HI_RT_Ty1"/>
    <property type="match status" value="1"/>
</dbReference>
<dbReference type="SUPFAM" id="SSF56672">
    <property type="entry name" value="DNA/RNA polymerases"/>
    <property type="match status" value="1"/>
</dbReference>
<dbReference type="PANTHER" id="PTHR11439">
    <property type="entry name" value="GAG-POL-RELATED RETROTRANSPOSON"/>
    <property type="match status" value="1"/>
</dbReference>
<reference evidence="3" key="1">
    <citation type="journal article" date="2022" name="Int. J. Mol. Sci.">
        <title>Draft Genome of Tanacetum Coccineum: Genomic Comparison of Closely Related Tanacetum-Family Plants.</title>
        <authorList>
            <person name="Yamashiro T."/>
            <person name="Shiraishi A."/>
            <person name="Nakayama K."/>
            <person name="Satake H."/>
        </authorList>
    </citation>
    <scope>NUCLEOTIDE SEQUENCE</scope>
</reference>
<organism evidence="3 4">
    <name type="scientific">Tanacetum coccineum</name>
    <dbReference type="NCBI Taxonomy" id="301880"/>
    <lineage>
        <taxon>Eukaryota</taxon>
        <taxon>Viridiplantae</taxon>
        <taxon>Streptophyta</taxon>
        <taxon>Embryophyta</taxon>
        <taxon>Tracheophyta</taxon>
        <taxon>Spermatophyta</taxon>
        <taxon>Magnoliopsida</taxon>
        <taxon>eudicotyledons</taxon>
        <taxon>Gunneridae</taxon>
        <taxon>Pentapetalae</taxon>
        <taxon>asterids</taxon>
        <taxon>campanulids</taxon>
        <taxon>Asterales</taxon>
        <taxon>Asteraceae</taxon>
        <taxon>Asteroideae</taxon>
        <taxon>Anthemideae</taxon>
        <taxon>Anthemidinae</taxon>
        <taxon>Tanacetum</taxon>
    </lineage>
</organism>
<dbReference type="Pfam" id="PF07727">
    <property type="entry name" value="RVT_2"/>
    <property type="match status" value="1"/>
</dbReference>